<dbReference type="EMBL" id="MZ326863">
    <property type="protein sequence ID" value="QYW02337.1"/>
    <property type="molecule type" value="Genomic_DNA"/>
</dbReference>
<evidence type="ECO:0000313" key="2">
    <source>
        <dbReference type="Proteomes" id="UP000827220"/>
    </source>
</evidence>
<proteinExistence type="predicted"/>
<dbReference type="Proteomes" id="UP000827220">
    <property type="component" value="Segment"/>
</dbReference>
<accession>A0AAE8BIM0</accession>
<evidence type="ECO:0000313" key="1">
    <source>
        <dbReference type="EMBL" id="QYW02337.1"/>
    </source>
</evidence>
<reference evidence="1" key="1">
    <citation type="submission" date="2021-06" db="EMBL/GenBank/DDBJ databases">
        <title>Complete genome sequence of Burkholderia cenocepacia phage Paku.</title>
        <authorList>
            <person name="Rezene S."/>
            <person name="Yao G."/>
            <person name="Burrowes B."/>
            <person name="Liu M."/>
            <person name="Gill J."/>
        </authorList>
    </citation>
    <scope>NUCLEOTIDE SEQUENCE</scope>
</reference>
<name>A0AAE8BIM0_9CAUD</name>
<organism evidence="1 2">
    <name type="scientific">Burkholderia phage Paku</name>
    <dbReference type="NCBI Taxonomy" id="2859650"/>
    <lineage>
        <taxon>Viruses</taxon>
        <taxon>Duplodnaviria</taxon>
        <taxon>Heunggongvirae</taxon>
        <taxon>Uroviricota</taxon>
        <taxon>Caudoviricetes</taxon>
        <taxon>Autographivirales</taxon>
        <taxon>Autonotataviridae</taxon>
        <taxon>Pakuvirus</taxon>
        <taxon>Pakuvirus paku</taxon>
    </lineage>
</organism>
<sequence>MCSFLNMIVGAGVGMMQARLQNAQNDAQYTLDSAKTEAANMLSKDSADNNNMIREAGNAFLAAQAALSNTQRSIGNQNRAIAIGSQTNAQAVNMARAQEAMTRGSVEQQIAAAGALGAMRVEAAARGTGGTSADIMRATMQTTTSRLTSMQAMKGAQMSFDQVMAAAGLRSNLITSQDYGQTVAGMNYQKDIPQTFIAPEKMPDITAAQGAAMGAVGGGAFSMFRNMGGGSVGGSGGVGQTPGFSSQSILQGVSSFADSWGAGDGGSAFGGSSSYSGRNEFGFTLGGSGGGSSSNNSFNFALD</sequence>
<keyword evidence="2" id="KW-1185">Reference proteome</keyword>
<gene>
    <name evidence="1" type="ORF">CPT_Paku_043</name>
</gene>
<protein>
    <recommendedName>
        <fullName evidence="3">Internal virion protein</fullName>
    </recommendedName>
</protein>
<evidence type="ECO:0008006" key="3">
    <source>
        <dbReference type="Google" id="ProtNLM"/>
    </source>
</evidence>